<dbReference type="Pfam" id="PF05175">
    <property type="entry name" value="MTS"/>
    <property type="match status" value="1"/>
</dbReference>
<proteinExistence type="inferred from homology"/>
<dbReference type="PANTHER" id="PTHR18895">
    <property type="entry name" value="HEMK METHYLTRANSFERASE"/>
    <property type="match status" value="1"/>
</dbReference>
<evidence type="ECO:0000259" key="6">
    <source>
        <dbReference type="Pfam" id="PF05175"/>
    </source>
</evidence>
<dbReference type="Pfam" id="PF17827">
    <property type="entry name" value="PrmC_N"/>
    <property type="match status" value="1"/>
</dbReference>
<comment type="caution">
    <text evidence="5">Lacks conserved residue(s) required for the propagation of feature annotation.</text>
</comment>
<dbReference type="CDD" id="cd02440">
    <property type="entry name" value="AdoMet_MTases"/>
    <property type="match status" value="1"/>
</dbReference>
<dbReference type="OrthoDB" id="9800643at2"/>
<feature type="binding site" evidence="5">
    <location>
        <position position="163"/>
    </location>
    <ligand>
        <name>S-adenosyl-L-methionine</name>
        <dbReference type="ChEBI" id="CHEBI:59789"/>
    </ligand>
</feature>
<organism evidence="8 9">
    <name type="scientific">Stratiformator vulcanicus</name>
    <dbReference type="NCBI Taxonomy" id="2527980"/>
    <lineage>
        <taxon>Bacteria</taxon>
        <taxon>Pseudomonadati</taxon>
        <taxon>Planctomycetota</taxon>
        <taxon>Planctomycetia</taxon>
        <taxon>Planctomycetales</taxon>
        <taxon>Planctomycetaceae</taxon>
        <taxon>Stratiformator</taxon>
    </lineage>
</organism>
<dbReference type="InterPro" id="IPR002052">
    <property type="entry name" value="DNA_methylase_N6_adenine_CS"/>
</dbReference>
<dbReference type="InterPro" id="IPR050320">
    <property type="entry name" value="N5-glutamine_MTase"/>
</dbReference>
<dbReference type="HAMAP" id="MF_02126">
    <property type="entry name" value="RF_methyltr_PrmC"/>
    <property type="match status" value="1"/>
</dbReference>
<feature type="binding site" evidence="5">
    <location>
        <begin position="208"/>
        <end position="211"/>
    </location>
    <ligand>
        <name>substrate</name>
    </ligand>
</feature>
<comment type="function">
    <text evidence="5">Methylates the class 1 translation termination release factors RF1/PrfA and RF2/PrfB on the glutamine residue of the universally conserved GGQ motif.</text>
</comment>
<dbReference type="Gene3D" id="1.10.8.10">
    <property type="entry name" value="DNA helicase RuvA subunit, C-terminal domain"/>
    <property type="match status" value="1"/>
</dbReference>
<keyword evidence="3 5" id="KW-0949">S-adenosyl-L-methionine</keyword>
<dbReference type="PROSITE" id="PS00092">
    <property type="entry name" value="N6_MTASE"/>
    <property type="match status" value="1"/>
</dbReference>
<evidence type="ECO:0000256" key="1">
    <source>
        <dbReference type="ARBA" id="ARBA00022603"/>
    </source>
</evidence>
<dbReference type="PANTHER" id="PTHR18895:SF74">
    <property type="entry name" value="MTRF1L RELEASE FACTOR GLUTAMINE METHYLTRANSFERASE"/>
    <property type="match status" value="1"/>
</dbReference>
<comment type="catalytic activity">
    <reaction evidence="4 5">
        <text>L-glutaminyl-[peptide chain release factor] + S-adenosyl-L-methionine = N(5)-methyl-L-glutaminyl-[peptide chain release factor] + S-adenosyl-L-homocysteine + H(+)</text>
        <dbReference type="Rhea" id="RHEA:42896"/>
        <dbReference type="Rhea" id="RHEA-COMP:10271"/>
        <dbReference type="Rhea" id="RHEA-COMP:10272"/>
        <dbReference type="ChEBI" id="CHEBI:15378"/>
        <dbReference type="ChEBI" id="CHEBI:30011"/>
        <dbReference type="ChEBI" id="CHEBI:57856"/>
        <dbReference type="ChEBI" id="CHEBI:59789"/>
        <dbReference type="ChEBI" id="CHEBI:61891"/>
        <dbReference type="EC" id="2.1.1.297"/>
    </reaction>
</comment>
<feature type="binding site" evidence="5">
    <location>
        <position position="208"/>
    </location>
    <ligand>
        <name>S-adenosyl-L-methionine</name>
        <dbReference type="ChEBI" id="CHEBI:59789"/>
    </ligand>
</feature>
<keyword evidence="2 5" id="KW-0808">Transferase</keyword>
<dbReference type="KEGG" id="svp:Pan189_15800"/>
<evidence type="ECO:0000259" key="7">
    <source>
        <dbReference type="Pfam" id="PF17827"/>
    </source>
</evidence>
<feature type="domain" description="Methyltransferase small" evidence="6">
    <location>
        <begin position="125"/>
        <end position="216"/>
    </location>
</feature>
<evidence type="ECO:0000256" key="5">
    <source>
        <dbReference type="HAMAP-Rule" id="MF_02126"/>
    </source>
</evidence>
<evidence type="ECO:0000313" key="9">
    <source>
        <dbReference type="Proteomes" id="UP000317318"/>
    </source>
</evidence>
<feature type="domain" description="Release factor glutamine methyltransferase N-terminal" evidence="7">
    <location>
        <begin position="26"/>
        <end position="95"/>
    </location>
</feature>
<evidence type="ECO:0000256" key="4">
    <source>
        <dbReference type="ARBA" id="ARBA00048391"/>
    </source>
</evidence>
<dbReference type="InterPro" id="IPR004556">
    <property type="entry name" value="HemK-like"/>
</dbReference>
<dbReference type="AlphaFoldDB" id="A0A517R013"/>
<dbReference type="GO" id="GO:0102559">
    <property type="term" value="F:peptide chain release factor N(5)-glutamine methyltransferase activity"/>
    <property type="evidence" value="ECO:0007669"/>
    <property type="project" value="UniProtKB-EC"/>
</dbReference>
<accession>A0A517R013</accession>
<dbReference type="GO" id="GO:0032259">
    <property type="term" value="P:methylation"/>
    <property type="evidence" value="ECO:0007669"/>
    <property type="project" value="UniProtKB-KW"/>
</dbReference>
<sequence length="303" mass="33245">MATSQTSSPSVQNASVNTDAWTVRKILDWTTQHLKSHGSESPRLEAEILLAHSRGCPRIQLYVQFDEVLSDAQRAKMRDLVKRRANAEPVAYLVGYREFFSLRFEVTSDVLIPRPETETLVLQALAHLKTCESPCLLDLCTGSGCVAISAAKNCPPASVVATDLSPQALAVAGRNAETHEVSDRVQFCEGDLFEAVPSDAKFHVIATNPPYVADTEWESLSPDIRLHEPNQALLSGADGLDHIRKIVGHAAHHLAPGGMLIIELSPEQARTVCDLLATWAHRVEPIRDVDGEVRFVRCFAPLD</sequence>
<reference evidence="8 9" key="1">
    <citation type="submission" date="2019-02" db="EMBL/GenBank/DDBJ databases">
        <title>Deep-cultivation of Planctomycetes and their phenomic and genomic characterization uncovers novel biology.</title>
        <authorList>
            <person name="Wiegand S."/>
            <person name="Jogler M."/>
            <person name="Boedeker C."/>
            <person name="Pinto D."/>
            <person name="Vollmers J."/>
            <person name="Rivas-Marin E."/>
            <person name="Kohn T."/>
            <person name="Peeters S.H."/>
            <person name="Heuer A."/>
            <person name="Rast P."/>
            <person name="Oberbeckmann S."/>
            <person name="Bunk B."/>
            <person name="Jeske O."/>
            <person name="Meyerdierks A."/>
            <person name="Storesund J.E."/>
            <person name="Kallscheuer N."/>
            <person name="Luecker S."/>
            <person name="Lage O.M."/>
            <person name="Pohl T."/>
            <person name="Merkel B.J."/>
            <person name="Hornburger P."/>
            <person name="Mueller R.-W."/>
            <person name="Bruemmer F."/>
            <person name="Labrenz M."/>
            <person name="Spormann A.M."/>
            <person name="Op den Camp H."/>
            <person name="Overmann J."/>
            <person name="Amann R."/>
            <person name="Jetten M.S.M."/>
            <person name="Mascher T."/>
            <person name="Medema M.H."/>
            <person name="Devos D.P."/>
            <person name="Kaster A.-K."/>
            <person name="Ovreas L."/>
            <person name="Rohde M."/>
            <person name="Galperin M.Y."/>
            <person name="Jogler C."/>
        </authorList>
    </citation>
    <scope>NUCLEOTIDE SEQUENCE [LARGE SCALE GENOMIC DNA]</scope>
    <source>
        <strain evidence="8 9">Pan189</strain>
    </source>
</reference>
<evidence type="ECO:0000313" key="8">
    <source>
        <dbReference type="EMBL" id="QDT37208.1"/>
    </source>
</evidence>
<evidence type="ECO:0000256" key="2">
    <source>
        <dbReference type="ARBA" id="ARBA00022679"/>
    </source>
</evidence>
<dbReference type="InterPro" id="IPR040758">
    <property type="entry name" value="PrmC_N"/>
</dbReference>
<dbReference type="Gene3D" id="3.40.50.150">
    <property type="entry name" value="Vaccinia Virus protein VP39"/>
    <property type="match status" value="1"/>
</dbReference>
<comment type="similarity">
    <text evidence="5">Belongs to the protein N5-glutamine methyltransferase family. PrmC subfamily.</text>
</comment>
<dbReference type="SUPFAM" id="SSF53335">
    <property type="entry name" value="S-adenosyl-L-methionine-dependent methyltransferases"/>
    <property type="match status" value="1"/>
</dbReference>
<protein>
    <recommendedName>
        <fullName evidence="5">Release factor glutamine methyltransferase</fullName>
        <shortName evidence="5">RF MTase</shortName>
        <ecNumber evidence="5">2.1.1.297</ecNumber>
    </recommendedName>
    <alternativeName>
        <fullName evidence="5">N5-glutamine methyltransferase PrmC</fullName>
    </alternativeName>
    <alternativeName>
        <fullName evidence="5">Protein-(glutamine-N5) MTase PrmC</fullName>
    </alternativeName>
    <alternativeName>
        <fullName evidence="5">Protein-glutamine N-methyltransferase PrmC</fullName>
    </alternativeName>
</protein>
<dbReference type="EMBL" id="CP036268">
    <property type="protein sequence ID" value="QDT37208.1"/>
    <property type="molecule type" value="Genomic_DNA"/>
</dbReference>
<name>A0A517R013_9PLAN</name>
<dbReference type="InterPro" id="IPR007848">
    <property type="entry name" value="Small_mtfrase_dom"/>
</dbReference>
<dbReference type="NCBIfam" id="TIGR03534">
    <property type="entry name" value="RF_mod_PrmC"/>
    <property type="match status" value="1"/>
</dbReference>
<evidence type="ECO:0000256" key="3">
    <source>
        <dbReference type="ARBA" id="ARBA00022691"/>
    </source>
</evidence>
<dbReference type="Proteomes" id="UP000317318">
    <property type="component" value="Chromosome"/>
</dbReference>
<keyword evidence="1 5" id="KW-0489">Methyltransferase</keyword>
<dbReference type="GO" id="GO:0003676">
    <property type="term" value="F:nucleic acid binding"/>
    <property type="evidence" value="ECO:0007669"/>
    <property type="project" value="InterPro"/>
</dbReference>
<dbReference type="NCBIfam" id="TIGR00536">
    <property type="entry name" value="hemK_fam"/>
    <property type="match status" value="1"/>
</dbReference>
<dbReference type="EC" id="2.1.1.297" evidence="5"/>
<gene>
    <name evidence="5 8" type="primary">prmC</name>
    <name evidence="8" type="ORF">Pan189_15800</name>
</gene>
<dbReference type="InterPro" id="IPR029063">
    <property type="entry name" value="SAM-dependent_MTases_sf"/>
</dbReference>
<keyword evidence="9" id="KW-1185">Reference proteome</keyword>
<dbReference type="InterPro" id="IPR019874">
    <property type="entry name" value="RF_methyltr_PrmC"/>
</dbReference>
<dbReference type="RefSeq" id="WP_145363343.1">
    <property type="nucleotide sequence ID" value="NZ_CP036268.1"/>
</dbReference>